<gene>
    <name evidence="12" type="ORF">SPPG_00509</name>
</gene>
<dbReference type="Proteomes" id="UP000053201">
    <property type="component" value="Unassembled WGS sequence"/>
</dbReference>
<dbReference type="SUPFAM" id="SSF56024">
    <property type="entry name" value="Phospholipase D/nuclease"/>
    <property type="match status" value="2"/>
</dbReference>
<comment type="similarity">
    <text evidence="2 10">Belongs to the CDP-alcohol phosphatidyltransferase class-II family.</text>
</comment>
<evidence type="ECO:0000256" key="3">
    <source>
        <dbReference type="ARBA" id="ARBA00022516"/>
    </source>
</evidence>
<name>A0A0L0HTY2_SPIPD</name>
<evidence type="ECO:0000256" key="7">
    <source>
        <dbReference type="ARBA" id="ARBA00023209"/>
    </source>
</evidence>
<evidence type="ECO:0000256" key="1">
    <source>
        <dbReference type="ARBA" id="ARBA00005042"/>
    </source>
</evidence>
<evidence type="ECO:0000256" key="10">
    <source>
        <dbReference type="RuleBase" id="RU365024"/>
    </source>
</evidence>
<organism evidence="12 13">
    <name type="scientific">Spizellomyces punctatus (strain DAOM BR117)</name>
    <dbReference type="NCBI Taxonomy" id="645134"/>
    <lineage>
        <taxon>Eukaryota</taxon>
        <taxon>Fungi</taxon>
        <taxon>Fungi incertae sedis</taxon>
        <taxon>Chytridiomycota</taxon>
        <taxon>Chytridiomycota incertae sedis</taxon>
        <taxon>Chytridiomycetes</taxon>
        <taxon>Spizellomycetales</taxon>
        <taxon>Spizellomycetaceae</taxon>
        <taxon>Spizellomyces</taxon>
    </lineage>
</organism>
<evidence type="ECO:0000313" key="12">
    <source>
        <dbReference type="EMBL" id="KND04806.1"/>
    </source>
</evidence>
<dbReference type="AlphaFoldDB" id="A0A0L0HTY2"/>
<keyword evidence="3 10" id="KW-0444">Lipid biosynthesis</keyword>
<evidence type="ECO:0000256" key="6">
    <source>
        <dbReference type="ARBA" id="ARBA00023098"/>
    </source>
</evidence>
<dbReference type="EMBL" id="KQ257450">
    <property type="protein sequence ID" value="KND04806.1"/>
    <property type="molecule type" value="Genomic_DNA"/>
</dbReference>
<dbReference type="EC" id="2.7.8.5" evidence="10"/>
<dbReference type="CDD" id="cd09137">
    <property type="entry name" value="PLDc_PGS1_euk_2"/>
    <property type="match status" value="1"/>
</dbReference>
<dbReference type="STRING" id="645134.A0A0L0HTY2"/>
<keyword evidence="6 10" id="KW-0443">Lipid metabolism</keyword>
<reference evidence="12 13" key="1">
    <citation type="submission" date="2009-08" db="EMBL/GenBank/DDBJ databases">
        <title>The Genome Sequence of Spizellomyces punctatus strain DAOM BR117.</title>
        <authorList>
            <consortium name="The Broad Institute Genome Sequencing Platform"/>
            <person name="Russ C."/>
            <person name="Cuomo C."/>
            <person name="Shea T."/>
            <person name="Young S.K."/>
            <person name="Zeng Q."/>
            <person name="Koehrsen M."/>
            <person name="Haas B."/>
            <person name="Borodovsky M."/>
            <person name="Guigo R."/>
            <person name="Alvarado L."/>
            <person name="Berlin A."/>
            <person name="Bochicchio J."/>
            <person name="Borenstein D."/>
            <person name="Chapman S."/>
            <person name="Chen Z."/>
            <person name="Engels R."/>
            <person name="Freedman E."/>
            <person name="Gellesch M."/>
            <person name="Goldberg J."/>
            <person name="Griggs A."/>
            <person name="Gujja S."/>
            <person name="Heiman D."/>
            <person name="Hepburn T."/>
            <person name="Howarth C."/>
            <person name="Jen D."/>
            <person name="Larson L."/>
            <person name="Lewis B."/>
            <person name="Mehta T."/>
            <person name="Park D."/>
            <person name="Pearson M."/>
            <person name="Roberts A."/>
            <person name="Saif S."/>
            <person name="Shenoy N."/>
            <person name="Sisk P."/>
            <person name="Stolte C."/>
            <person name="Sykes S."/>
            <person name="Thomson T."/>
            <person name="Walk T."/>
            <person name="White J."/>
            <person name="Yandava C."/>
            <person name="Burger G."/>
            <person name="Gray M.W."/>
            <person name="Holland P.W.H."/>
            <person name="King N."/>
            <person name="Lang F.B.F."/>
            <person name="Roger A.J."/>
            <person name="Ruiz-Trillo I."/>
            <person name="Lander E."/>
            <person name="Nusbaum C."/>
        </authorList>
    </citation>
    <scope>NUCLEOTIDE SEQUENCE [LARGE SCALE GENOMIC DNA]</scope>
    <source>
        <strain evidence="12 13">DAOM BR117</strain>
    </source>
</reference>
<evidence type="ECO:0000256" key="8">
    <source>
        <dbReference type="ARBA" id="ARBA00023264"/>
    </source>
</evidence>
<evidence type="ECO:0000256" key="9">
    <source>
        <dbReference type="ARBA" id="ARBA00048586"/>
    </source>
</evidence>
<dbReference type="Gene3D" id="3.30.870.10">
    <property type="entry name" value="Endonuclease Chain A"/>
    <property type="match status" value="2"/>
</dbReference>
<evidence type="ECO:0000313" key="13">
    <source>
        <dbReference type="Proteomes" id="UP000053201"/>
    </source>
</evidence>
<keyword evidence="5" id="KW-0677">Repeat</keyword>
<evidence type="ECO:0000256" key="2">
    <source>
        <dbReference type="ARBA" id="ARBA00010682"/>
    </source>
</evidence>
<evidence type="ECO:0000256" key="4">
    <source>
        <dbReference type="ARBA" id="ARBA00022679"/>
    </source>
</evidence>
<dbReference type="GeneID" id="27684229"/>
<keyword evidence="10" id="KW-0547">Nucleotide-binding</keyword>
<keyword evidence="7 10" id="KW-0594">Phospholipid biosynthesis</keyword>
<dbReference type="PANTHER" id="PTHR12586">
    <property type="entry name" value="CDP-DIACYLGLYCEROL--SERINE O-PHOSPHATIDYLTRANSFERASE"/>
    <property type="match status" value="1"/>
</dbReference>
<dbReference type="InParanoid" id="A0A0L0HTY2"/>
<dbReference type="UniPathway" id="UPA00084">
    <property type="reaction ID" value="UER00503"/>
</dbReference>
<dbReference type="OMA" id="HKCLAQC"/>
<dbReference type="RefSeq" id="XP_016612845.1">
    <property type="nucleotide sequence ID" value="XM_016748833.1"/>
</dbReference>
<proteinExistence type="inferred from homology"/>
<evidence type="ECO:0000256" key="5">
    <source>
        <dbReference type="ARBA" id="ARBA00022737"/>
    </source>
</evidence>
<dbReference type="GO" id="GO:0005739">
    <property type="term" value="C:mitochondrion"/>
    <property type="evidence" value="ECO:0007669"/>
    <property type="project" value="UniProtKB-SubCell"/>
</dbReference>
<evidence type="ECO:0000259" key="11">
    <source>
        <dbReference type="PROSITE" id="PS50035"/>
    </source>
</evidence>
<dbReference type="InterPro" id="IPR001736">
    <property type="entry name" value="PLipase_D/transphosphatidylase"/>
</dbReference>
<comment type="subcellular location">
    <subcellularLocation>
        <location evidence="10">Mitochondrion</location>
    </subcellularLocation>
</comment>
<dbReference type="GO" id="GO:0032049">
    <property type="term" value="P:cardiolipin biosynthetic process"/>
    <property type="evidence" value="ECO:0007669"/>
    <property type="project" value="EnsemblFungi"/>
</dbReference>
<accession>A0A0L0HTY2</accession>
<dbReference type="SMART" id="SM00155">
    <property type="entry name" value="PLDc"/>
    <property type="match status" value="2"/>
</dbReference>
<comment type="function">
    <text evidence="10">Functions in the biosynthesis of the anionic phospholipids phosphatidylglycerol and cardiolipin.</text>
</comment>
<keyword evidence="4 10" id="KW-0808">Transferase</keyword>
<dbReference type="OrthoDB" id="10250191at2759"/>
<dbReference type="GO" id="GO:0005524">
    <property type="term" value="F:ATP binding"/>
    <property type="evidence" value="ECO:0007669"/>
    <property type="project" value="UniProtKB-KW"/>
</dbReference>
<protein>
    <recommendedName>
        <fullName evidence="10">CDP-diacylglycerol--glycerol-3-phosphate 3-phosphatidyltransferase</fullName>
        <ecNumber evidence="10">2.7.8.5</ecNumber>
    </recommendedName>
</protein>
<comment type="catalytic activity">
    <reaction evidence="9 10">
        <text>a CDP-1,2-diacyl-sn-glycerol + sn-glycerol 3-phosphate = a 1,2-diacyl-sn-glycero-3-phospho-(1'-sn-glycero-3'-phosphate) + CMP + H(+)</text>
        <dbReference type="Rhea" id="RHEA:12593"/>
        <dbReference type="ChEBI" id="CHEBI:15378"/>
        <dbReference type="ChEBI" id="CHEBI:57597"/>
        <dbReference type="ChEBI" id="CHEBI:58332"/>
        <dbReference type="ChEBI" id="CHEBI:60110"/>
        <dbReference type="ChEBI" id="CHEBI:60377"/>
        <dbReference type="EC" id="2.7.8.5"/>
    </reaction>
</comment>
<dbReference type="CDD" id="cd09135">
    <property type="entry name" value="PLDc_PGS1_euk_1"/>
    <property type="match status" value="1"/>
</dbReference>
<dbReference type="FunCoup" id="A0A0L0HTY2">
    <property type="interactions" value="609"/>
</dbReference>
<dbReference type="Pfam" id="PF00614">
    <property type="entry name" value="PLDc"/>
    <property type="match status" value="1"/>
</dbReference>
<dbReference type="VEuPathDB" id="FungiDB:SPPG_00509"/>
<dbReference type="PROSITE" id="PS50035">
    <property type="entry name" value="PLD"/>
    <property type="match status" value="1"/>
</dbReference>
<keyword evidence="8 10" id="KW-1208">Phospholipid metabolism</keyword>
<keyword evidence="10" id="KW-0067">ATP-binding</keyword>
<dbReference type="GO" id="GO:0008444">
    <property type="term" value="F:CDP-diacylglycerol-glycerol-3-phosphate 3-phosphatidyltransferase activity"/>
    <property type="evidence" value="ECO:0007669"/>
    <property type="project" value="UniProtKB-EC"/>
</dbReference>
<feature type="domain" description="PLD phosphodiesterase" evidence="11">
    <location>
        <begin position="217"/>
        <end position="243"/>
    </location>
</feature>
<dbReference type="eggNOG" id="KOG3964">
    <property type="taxonomic scope" value="Eukaryota"/>
</dbReference>
<comment type="pathway">
    <text evidence="1 10">Phospholipid metabolism; phosphatidylglycerol biosynthesis; phosphatidylglycerol from CDP-diacylglycerol: step 1/2.</text>
</comment>
<sequence>MTVLVPLRTVLSAPRQRLKFPMQNATFPFFPRFPHVTCDNVIRHIGGSRSPRLVQHHHMKFVHSCTASRQKLRPGTISPSAPLQRLAWFSPIYEITPVFPCNPGNVTILDEPQDFYGAIERGISTAKRRIVLASLYLGAGEGRVRDALKTALTKNKDLEVHILLDYFRGTRGPKDSSVSLLSPLVQAYPERVKISLYHTPAVGSLLKRLVPPRFIEGFGLQHMKIYIFDDDVLLSGANLNTDYFVDRQDRYVLFRSTASISDFYADLVRTVSRFSYSLVPGKVTTATSIAVNLLPPPASLTGGRVDRPKLKRVASSDMHSFCKRWHEKTSELREQLVERRATTDTIVMPMIQMGQLGVHQEESVLDRLLKIMDCQKLTEKEGRWTVHLSSGYLNFPETLLRPILGSSALYRILTASPEANGFFGSKGVSRYLPAAYTYLETKLLERAQRLGRGESLIVHEWKRKGWTFHAKGLWCTPPGESSPLVTVIGSSNFGYRSLFRDVEAQAVIATVNEDLRRRLQLNIDHLYAHSRPVKQDELTHGDRRVPLGVVVATRMIRTML</sequence>
<dbReference type="InterPro" id="IPR016270">
    <property type="entry name" value="PGS1"/>
</dbReference>
<dbReference type="PANTHER" id="PTHR12586:SF1">
    <property type="entry name" value="CDP-DIACYLGLYCEROL--GLYCEROL-3-PHOSPHATE 3-PHOSPHATIDYLTRANSFERASE, MITOCHONDRIAL"/>
    <property type="match status" value="1"/>
</dbReference>
<keyword evidence="13" id="KW-1185">Reference proteome</keyword>
<keyword evidence="10" id="KW-0496">Mitochondrion</keyword>